<dbReference type="EMBL" id="QGKV02001556">
    <property type="protein sequence ID" value="KAF3518995.1"/>
    <property type="molecule type" value="Genomic_DNA"/>
</dbReference>
<name>A0ABQ7AXT8_BRACR</name>
<proteinExistence type="predicted"/>
<accession>A0ABQ7AXT8</accession>
<dbReference type="Proteomes" id="UP000266723">
    <property type="component" value="Unassembled WGS sequence"/>
</dbReference>
<gene>
    <name evidence="1" type="ORF">DY000_02060859</name>
</gene>
<evidence type="ECO:0000313" key="2">
    <source>
        <dbReference type="Proteomes" id="UP000266723"/>
    </source>
</evidence>
<organism evidence="1 2">
    <name type="scientific">Brassica cretica</name>
    <name type="common">Mustard</name>
    <dbReference type="NCBI Taxonomy" id="69181"/>
    <lineage>
        <taxon>Eukaryota</taxon>
        <taxon>Viridiplantae</taxon>
        <taxon>Streptophyta</taxon>
        <taxon>Embryophyta</taxon>
        <taxon>Tracheophyta</taxon>
        <taxon>Spermatophyta</taxon>
        <taxon>Magnoliopsida</taxon>
        <taxon>eudicotyledons</taxon>
        <taxon>Gunneridae</taxon>
        <taxon>Pentapetalae</taxon>
        <taxon>rosids</taxon>
        <taxon>malvids</taxon>
        <taxon>Brassicales</taxon>
        <taxon>Brassicaceae</taxon>
        <taxon>Brassiceae</taxon>
        <taxon>Brassica</taxon>
    </lineage>
</organism>
<keyword evidence="2" id="KW-1185">Reference proteome</keyword>
<protein>
    <submittedName>
        <fullName evidence="1">Uncharacterized protein</fullName>
    </submittedName>
</protein>
<evidence type="ECO:0000313" key="1">
    <source>
        <dbReference type="EMBL" id="KAF3518995.1"/>
    </source>
</evidence>
<reference evidence="1 2" key="1">
    <citation type="journal article" date="2020" name="BMC Genomics">
        <title>Intraspecific diversification of the crop wild relative Brassica cretica Lam. using demographic model selection.</title>
        <authorList>
            <person name="Kioukis A."/>
            <person name="Michalopoulou V.A."/>
            <person name="Briers L."/>
            <person name="Pirintsos S."/>
            <person name="Studholme D.J."/>
            <person name="Pavlidis P."/>
            <person name="Sarris P.F."/>
        </authorList>
    </citation>
    <scope>NUCLEOTIDE SEQUENCE [LARGE SCALE GENOMIC DNA]</scope>
    <source>
        <strain evidence="2">cv. PFS-1207/04</strain>
    </source>
</reference>
<comment type="caution">
    <text evidence="1">The sequence shown here is derived from an EMBL/GenBank/DDBJ whole genome shotgun (WGS) entry which is preliminary data.</text>
</comment>
<sequence length="115" mass="13400">MRGSCQGDEGLSIDGTALVSVDGDAIIWAEHIYDRLMPISTFRRNMVILELFENFELAFQCHQFEVNQHLVAEVMLVLRRSGVDRCRTLDRERKLSRRGMYVDRCRTLDIDRYGC</sequence>